<reference evidence="1 2" key="1">
    <citation type="journal article" date="2019" name="Sci. Rep.">
        <title>Orb-weaving spider Araneus ventricosus genome elucidates the spidroin gene catalogue.</title>
        <authorList>
            <person name="Kono N."/>
            <person name="Nakamura H."/>
            <person name="Ohtoshi R."/>
            <person name="Moran D.A.P."/>
            <person name="Shinohara A."/>
            <person name="Yoshida Y."/>
            <person name="Fujiwara M."/>
            <person name="Mori M."/>
            <person name="Tomita M."/>
            <person name="Arakawa K."/>
        </authorList>
    </citation>
    <scope>NUCLEOTIDE SEQUENCE [LARGE SCALE GENOMIC DNA]</scope>
</reference>
<protein>
    <submittedName>
        <fullName evidence="1">Uncharacterized protein</fullName>
    </submittedName>
</protein>
<accession>A0A4Y2V8Z2</accession>
<dbReference type="EMBL" id="BGPR01043583">
    <property type="protein sequence ID" value="GBO20197.1"/>
    <property type="molecule type" value="Genomic_DNA"/>
</dbReference>
<comment type="caution">
    <text evidence="1">The sequence shown here is derived from an EMBL/GenBank/DDBJ whole genome shotgun (WGS) entry which is preliminary data.</text>
</comment>
<evidence type="ECO:0000313" key="2">
    <source>
        <dbReference type="Proteomes" id="UP000499080"/>
    </source>
</evidence>
<organism evidence="1 2">
    <name type="scientific">Araneus ventricosus</name>
    <name type="common">Orbweaver spider</name>
    <name type="synonym">Epeira ventricosa</name>
    <dbReference type="NCBI Taxonomy" id="182803"/>
    <lineage>
        <taxon>Eukaryota</taxon>
        <taxon>Metazoa</taxon>
        <taxon>Ecdysozoa</taxon>
        <taxon>Arthropoda</taxon>
        <taxon>Chelicerata</taxon>
        <taxon>Arachnida</taxon>
        <taxon>Araneae</taxon>
        <taxon>Araneomorphae</taxon>
        <taxon>Entelegynae</taxon>
        <taxon>Araneoidea</taxon>
        <taxon>Araneidae</taxon>
        <taxon>Araneus</taxon>
    </lineage>
</organism>
<dbReference type="AlphaFoldDB" id="A0A4Y2V8Z2"/>
<dbReference type="Proteomes" id="UP000499080">
    <property type="component" value="Unassembled WGS sequence"/>
</dbReference>
<sequence length="89" mass="9843">MNYANGITNNENEENDRKVGAAKRIAPERIKNCSLAIAKRLFGRRKLKSPPPIDFGCGSAAFATAQVWHLANCVMLLSLQPRFGTWPTV</sequence>
<gene>
    <name evidence="1" type="ORF">AVEN_63068_1</name>
</gene>
<name>A0A4Y2V8Z2_ARAVE</name>
<proteinExistence type="predicted"/>
<evidence type="ECO:0000313" key="1">
    <source>
        <dbReference type="EMBL" id="GBO20197.1"/>
    </source>
</evidence>
<keyword evidence="2" id="KW-1185">Reference proteome</keyword>